<sequence length="68" mass="7411">MLIKVHLSDIGYQPQYRTPLGPSVEGGRYSGHEEVLQPSVDLTLGSSSSSSSSNNNFFLLLHTIDTEC</sequence>
<evidence type="ECO:0000313" key="2">
    <source>
        <dbReference type="Proteomes" id="UP001292094"/>
    </source>
</evidence>
<organism evidence="1 2">
    <name type="scientific">Petrolisthes manimaculis</name>
    <dbReference type="NCBI Taxonomy" id="1843537"/>
    <lineage>
        <taxon>Eukaryota</taxon>
        <taxon>Metazoa</taxon>
        <taxon>Ecdysozoa</taxon>
        <taxon>Arthropoda</taxon>
        <taxon>Crustacea</taxon>
        <taxon>Multicrustacea</taxon>
        <taxon>Malacostraca</taxon>
        <taxon>Eumalacostraca</taxon>
        <taxon>Eucarida</taxon>
        <taxon>Decapoda</taxon>
        <taxon>Pleocyemata</taxon>
        <taxon>Anomura</taxon>
        <taxon>Galatheoidea</taxon>
        <taxon>Porcellanidae</taxon>
        <taxon>Petrolisthes</taxon>
    </lineage>
</organism>
<proteinExistence type="predicted"/>
<reference evidence="1" key="1">
    <citation type="submission" date="2023-11" db="EMBL/GenBank/DDBJ databases">
        <title>Genome assemblies of two species of porcelain crab, Petrolisthes cinctipes and Petrolisthes manimaculis (Anomura: Porcellanidae).</title>
        <authorList>
            <person name="Angst P."/>
        </authorList>
    </citation>
    <scope>NUCLEOTIDE SEQUENCE</scope>
    <source>
        <strain evidence="1">PB745_02</strain>
        <tissue evidence="1">Gill</tissue>
    </source>
</reference>
<dbReference type="AlphaFoldDB" id="A0AAE1QB35"/>
<keyword evidence="2" id="KW-1185">Reference proteome</keyword>
<gene>
    <name evidence="1" type="ORF">Pmani_006047</name>
</gene>
<dbReference type="EMBL" id="JAWZYT010000458">
    <property type="protein sequence ID" value="KAK4323266.1"/>
    <property type="molecule type" value="Genomic_DNA"/>
</dbReference>
<dbReference type="Proteomes" id="UP001292094">
    <property type="component" value="Unassembled WGS sequence"/>
</dbReference>
<comment type="caution">
    <text evidence="1">The sequence shown here is derived from an EMBL/GenBank/DDBJ whole genome shotgun (WGS) entry which is preliminary data.</text>
</comment>
<evidence type="ECO:0000313" key="1">
    <source>
        <dbReference type="EMBL" id="KAK4323266.1"/>
    </source>
</evidence>
<accession>A0AAE1QB35</accession>
<protein>
    <submittedName>
        <fullName evidence="1">Uncharacterized protein</fullName>
    </submittedName>
</protein>
<name>A0AAE1QB35_9EUCA</name>